<evidence type="ECO:0000256" key="5">
    <source>
        <dbReference type="ARBA" id="ARBA00022840"/>
    </source>
</evidence>
<dbReference type="SUPFAM" id="SSF52540">
    <property type="entry name" value="P-loop containing nucleoside triphosphate hydrolases"/>
    <property type="match status" value="1"/>
</dbReference>
<dbReference type="AlphaFoldDB" id="A0A0S7BDZ4"/>
<dbReference type="PROSITE" id="PS00211">
    <property type="entry name" value="ABC_TRANSPORTER_1"/>
    <property type="match status" value="1"/>
</dbReference>
<keyword evidence="10" id="KW-1185">Reference proteome</keyword>
<evidence type="ECO:0000259" key="8">
    <source>
        <dbReference type="PROSITE" id="PS50893"/>
    </source>
</evidence>
<keyword evidence="7" id="KW-0472">Membrane</keyword>
<proteinExistence type="predicted"/>
<dbReference type="GO" id="GO:0005524">
    <property type="term" value="F:ATP binding"/>
    <property type="evidence" value="ECO:0007669"/>
    <property type="project" value="UniProtKB-KW"/>
</dbReference>
<evidence type="ECO:0000256" key="7">
    <source>
        <dbReference type="ARBA" id="ARBA00023136"/>
    </source>
</evidence>
<dbReference type="Gene3D" id="3.40.50.300">
    <property type="entry name" value="P-loop containing nucleotide triphosphate hydrolases"/>
    <property type="match status" value="1"/>
</dbReference>
<evidence type="ECO:0000313" key="9">
    <source>
        <dbReference type="EMBL" id="GAP12707.1"/>
    </source>
</evidence>
<keyword evidence="2" id="KW-0813">Transport</keyword>
<dbReference type="PANTHER" id="PTHR42711:SF16">
    <property type="entry name" value="ABC TRANSPORTER ATP-BINDING PROTEIN"/>
    <property type="match status" value="1"/>
</dbReference>
<dbReference type="SMART" id="SM00382">
    <property type="entry name" value="AAA"/>
    <property type="match status" value="1"/>
</dbReference>
<protein>
    <submittedName>
        <fullName evidence="9">ABC-type multidrug transport system, ATPase component</fullName>
    </submittedName>
</protein>
<evidence type="ECO:0000313" key="10">
    <source>
        <dbReference type="Proteomes" id="UP000055060"/>
    </source>
</evidence>
<dbReference type="RefSeq" id="WP_075072113.1">
    <property type="nucleotide sequence ID" value="NZ_DF967972.1"/>
</dbReference>
<evidence type="ECO:0000256" key="1">
    <source>
        <dbReference type="ARBA" id="ARBA00004236"/>
    </source>
</evidence>
<name>A0A0S7BDZ4_9CHLR</name>
<accession>A0A0S7BDZ4</accession>
<feature type="domain" description="ABC transporter" evidence="8">
    <location>
        <begin position="9"/>
        <end position="234"/>
    </location>
</feature>
<dbReference type="InterPro" id="IPR003439">
    <property type="entry name" value="ABC_transporter-like_ATP-bd"/>
</dbReference>
<dbReference type="PROSITE" id="PS50893">
    <property type="entry name" value="ABC_TRANSPORTER_2"/>
    <property type="match status" value="1"/>
</dbReference>
<dbReference type="InterPro" id="IPR050763">
    <property type="entry name" value="ABC_transporter_ATP-binding"/>
</dbReference>
<dbReference type="Proteomes" id="UP000055060">
    <property type="component" value="Unassembled WGS sequence"/>
</dbReference>
<keyword evidence="6" id="KW-1278">Translocase</keyword>
<evidence type="ECO:0000256" key="2">
    <source>
        <dbReference type="ARBA" id="ARBA00022448"/>
    </source>
</evidence>
<dbReference type="InterPro" id="IPR003593">
    <property type="entry name" value="AAA+_ATPase"/>
</dbReference>
<dbReference type="STRING" id="360412.LARV_00443"/>
<evidence type="ECO:0000256" key="3">
    <source>
        <dbReference type="ARBA" id="ARBA00022475"/>
    </source>
</evidence>
<keyword evidence="4" id="KW-0547">Nucleotide-binding</keyword>
<dbReference type="EMBL" id="DF967972">
    <property type="protein sequence ID" value="GAP12707.1"/>
    <property type="molecule type" value="Genomic_DNA"/>
</dbReference>
<dbReference type="GO" id="GO:0005886">
    <property type="term" value="C:plasma membrane"/>
    <property type="evidence" value="ECO:0007669"/>
    <property type="project" value="UniProtKB-SubCell"/>
</dbReference>
<dbReference type="InterPro" id="IPR017871">
    <property type="entry name" value="ABC_transporter-like_CS"/>
</dbReference>
<evidence type="ECO:0000256" key="6">
    <source>
        <dbReference type="ARBA" id="ARBA00022967"/>
    </source>
</evidence>
<sequence>MKLHNEAVIEVENLIKHYPGVRAVDGVSFDIHRGEIFGMLGPNGAGKTTTIECIEGLRQPEQGNIRVLGLDPHQDGYALRERIGIQFQSAALPDRIKVWEALDLFSSFYQKTIDWRLLLAKMELEEKRNAYISKLSGGQKQRVFIALALVNDPEIVFLDELTTGLDPQARRAMWDLVWHIQSIGKTVFLTTHFMEEAERLCDRVAIIDHGKIVALDSPQKLVDSLGDESRVVFETSQPVDHAIFTSLPGVTRVEKIGERILVYGKKEGLVGKVVNALDTANLPYDNIHSEQPTLEDVFLRLTGKEIRD</sequence>
<evidence type="ECO:0000256" key="4">
    <source>
        <dbReference type="ARBA" id="ARBA00022741"/>
    </source>
</evidence>
<keyword evidence="3" id="KW-1003">Cell membrane</keyword>
<comment type="subcellular location">
    <subcellularLocation>
        <location evidence="1">Cell membrane</location>
    </subcellularLocation>
</comment>
<dbReference type="GO" id="GO:0016887">
    <property type="term" value="F:ATP hydrolysis activity"/>
    <property type="evidence" value="ECO:0007669"/>
    <property type="project" value="InterPro"/>
</dbReference>
<dbReference type="Pfam" id="PF00005">
    <property type="entry name" value="ABC_tran"/>
    <property type="match status" value="1"/>
</dbReference>
<dbReference type="OrthoDB" id="9767778at2"/>
<dbReference type="InterPro" id="IPR027417">
    <property type="entry name" value="P-loop_NTPase"/>
</dbReference>
<reference evidence="9" key="1">
    <citation type="submission" date="2015-07" db="EMBL/GenBank/DDBJ databases">
        <title>Draft Genome Sequences of Anaerolinea thermolimosa IMO-1, Bellilinea caldifistulae GOMI-1, Leptolinea tardivitalis YMTK-2, Levilinea saccharolytica KIBI-1,Longilinea arvoryzae KOME-1, Previously Described as Members of the Anaerolineaceae (Chloroflexi).</title>
        <authorList>
            <person name="Sekiguchi Y."/>
            <person name="Ohashi A."/>
            <person name="Matsuura N."/>
            <person name="Tourlousse M.D."/>
        </authorList>
    </citation>
    <scope>NUCLEOTIDE SEQUENCE [LARGE SCALE GENOMIC DNA]</scope>
    <source>
        <strain evidence="9">KOME-1</strain>
    </source>
</reference>
<dbReference type="PANTHER" id="PTHR42711">
    <property type="entry name" value="ABC TRANSPORTER ATP-BINDING PROTEIN"/>
    <property type="match status" value="1"/>
</dbReference>
<dbReference type="FunFam" id="3.40.50.300:FF:000589">
    <property type="entry name" value="ABC transporter, ATP-binding subunit"/>
    <property type="match status" value="1"/>
</dbReference>
<organism evidence="9">
    <name type="scientific">Longilinea arvoryzae</name>
    <dbReference type="NCBI Taxonomy" id="360412"/>
    <lineage>
        <taxon>Bacteria</taxon>
        <taxon>Bacillati</taxon>
        <taxon>Chloroflexota</taxon>
        <taxon>Anaerolineae</taxon>
        <taxon>Anaerolineales</taxon>
        <taxon>Anaerolineaceae</taxon>
        <taxon>Longilinea</taxon>
    </lineage>
</organism>
<gene>
    <name evidence="9" type="ORF">LARV_00443</name>
</gene>
<keyword evidence="5" id="KW-0067">ATP-binding</keyword>